<dbReference type="RefSeq" id="WP_066268363.1">
    <property type="nucleotide sequence ID" value="NZ_JARMAB010000025.1"/>
</dbReference>
<organism evidence="1 2">
    <name type="scientific">Heyndrickxia acidicola</name>
    <dbReference type="NCBI Taxonomy" id="209389"/>
    <lineage>
        <taxon>Bacteria</taxon>
        <taxon>Bacillati</taxon>
        <taxon>Bacillota</taxon>
        <taxon>Bacilli</taxon>
        <taxon>Bacillales</taxon>
        <taxon>Bacillaceae</taxon>
        <taxon>Heyndrickxia</taxon>
    </lineage>
</organism>
<dbReference type="EMBL" id="JARMAB010000025">
    <property type="protein sequence ID" value="MED1204711.1"/>
    <property type="molecule type" value="Genomic_DNA"/>
</dbReference>
<dbReference type="Proteomes" id="UP001341444">
    <property type="component" value="Unassembled WGS sequence"/>
</dbReference>
<name>A0ABU6ML69_9BACI</name>
<proteinExistence type="predicted"/>
<keyword evidence="2" id="KW-1185">Reference proteome</keyword>
<dbReference type="InterPro" id="IPR023214">
    <property type="entry name" value="HAD_sf"/>
</dbReference>
<dbReference type="InterPro" id="IPR036412">
    <property type="entry name" value="HAD-like_sf"/>
</dbReference>
<dbReference type="Gene3D" id="3.40.50.1110">
    <property type="entry name" value="SGNH hydrolase"/>
    <property type="match status" value="1"/>
</dbReference>
<accession>A0ABU6ML69</accession>
<protein>
    <submittedName>
        <fullName evidence="1">HAD-IIIC family phosphatase</fullName>
    </submittedName>
</protein>
<sequence length="541" mass="62389">MKLALMSNVNIDSIGKKLRKKVDIYTPTGYGVVLEELINPNSNLWVEGIDTIFLYIDLWELTDSGDNLASIEQWLSDFKSVLKRDCTYFIFNADWRGGYSTGYDGISLSLELENKWNTELNSLCDEYNNCYTFNFKSIIEEYGRGNIYSDKVWLLGKVPFSSFGEKAVIEEMELMIQLLIKPSKKVLLLDLDNTLWGGVIGEDGLGGIQLGKEGKGAAFYYFQKKIKAIKEAGTLLCIVSKNNYDDVKETFEKHPEIILTLDDFTVVKANWERKSKNILDIASELNLSPDSFVFIDDNPVERKEVSTQVTGITVPEFPPDVSKLTSFANDLFKRYFSKLRVTTDDLAKAKNYADNFNRKENQKKFSDFDDFLKSLKIKVDLVENNKEFVSRIHQLINKTNQFNLTTQRYTLAEVNRMLEDETYLFYLFNVSDCFGDNGQTALVLFNKESFSIELFIMSCRIMGRKIENYIINFVEEDLIDKGFKAILSKYVFTPKSKPVMDFFDGLGYECFSETDTEKKYRLVLKKRPKRSFIVAELEKVQ</sequence>
<dbReference type="InterPro" id="IPR010033">
    <property type="entry name" value="HAD_SF_ppase_IIIC"/>
</dbReference>
<comment type="caution">
    <text evidence="1">The sequence shown here is derived from an EMBL/GenBank/DDBJ whole genome shotgun (WGS) entry which is preliminary data.</text>
</comment>
<dbReference type="Gene3D" id="3.40.50.1000">
    <property type="entry name" value="HAD superfamily/HAD-like"/>
    <property type="match status" value="1"/>
</dbReference>
<dbReference type="NCBIfam" id="TIGR01686">
    <property type="entry name" value="FkbH"/>
    <property type="match status" value="1"/>
</dbReference>
<dbReference type="SUPFAM" id="SSF56784">
    <property type="entry name" value="HAD-like"/>
    <property type="match status" value="1"/>
</dbReference>
<dbReference type="InterPro" id="IPR010037">
    <property type="entry name" value="FkbH_domain"/>
</dbReference>
<evidence type="ECO:0000313" key="1">
    <source>
        <dbReference type="EMBL" id="MED1204711.1"/>
    </source>
</evidence>
<evidence type="ECO:0000313" key="2">
    <source>
        <dbReference type="Proteomes" id="UP001341444"/>
    </source>
</evidence>
<dbReference type="InterPro" id="IPR036514">
    <property type="entry name" value="SGNH_hydro_sf"/>
</dbReference>
<gene>
    <name evidence="1" type="ORF">P4T90_16825</name>
</gene>
<dbReference type="NCBIfam" id="TIGR01681">
    <property type="entry name" value="HAD-SF-IIIC"/>
    <property type="match status" value="1"/>
</dbReference>
<reference evidence="1 2" key="1">
    <citation type="submission" date="2023-03" db="EMBL/GenBank/DDBJ databases">
        <title>Bacillus Genome Sequencing.</title>
        <authorList>
            <person name="Dunlap C."/>
        </authorList>
    </citation>
    <scope>NUCLEOTIDE SEQUENCE [LARGE SCALE GENOMIC DNA]</scope>
    <source>
        <strain evidence="1 2">B-23453</strain>
    </source>
</reference>